<sequence length="273" mass="30560">MRVVVVVVVMVVATVVAMVMAMVVTIVLVRVVVRVVMVMVDVIMVNVMVMVIVVVMVVVHGFGWVGVQSDTDLFNIYSDIILRNIEQHEGVKVGGHNINNLRYVDDSVINADSEEKLQNILTTVTIKSENKELHLNAKKTECMVISKHEDVEAQKFYEEIEKAKGYLKSHNIIIVLGDFNAKVGDERIEDVGPRGIGTVNDRGSRLIEWCQINDFTTQILGIKTTLGDSGLVRAPEIEEETKYITSSFRNNSKTPSKHRSHCQEPAVIQIIFQ</sequence>
<evidence type="ECO:0000256" key="1">
    <source>
        <dbReference type="SAM" id="Phobius"/>
    </source>
</evidence>
<dbReference type="Proteomes" id="UP000735302">
    <property type="component" value="Unassembled WGS sequence"/>
</dbReference>
<proteinExistence type="predicted"/>
<dbReference type="PANTHER" id="PTHR47027">
    <property type="entry name" value="REVERSE TRANSCRIPTASE DOMAIN-CONTAINING PROTEIN"/>
    <property type="match status" value="1"/>
</dbReference>
<dbReference type="InterPro" id="IPR036691">
    <property type="entry name" value="Endo/exonu/phosph_ase_sf"/>
</dbReference>
<dbReference type="Pfam" id="PF00078">
    <property type="entry name" value="RVT_1"/>
    <property type="match status" value="1"/>
</dbReference>
<keyword evidence="1" id="KW-1133">Transmembrane helix</keyword>
<keyword evidence="1" id="KW-0812">Transmembrane</keyword>
<dbReference type="AlphaFoldDB" id="A0AAV3Y5X4"/>
<feature type="domain" description="Reverse transcriptase" evidence="2">
    <location>
        <begin position="73"/>
        <end position="144"/>
    </location>
</feature>
<protein>
    <recommendedName>
        <fullName evidence="2">Reverse transcriptase domain-containing protein</fullName>
    </recommendedName>
</protein>
<feature type="transmembrane region" description="Helical" evidence="1">
    <location>
        <begin position="6"/>
        <end position="33"/>
    </location>
</feature>
<evidence type="ECO:0000259" key="2">
    <source>
        <dbReference type="Pfam" id="PF00078"/>
    </source>
</evidence>
<keyword evidence="4" id="KW-1185">Reference proteome</keyword>
<comment type="caution">
    <text evidence="3">The sequence shown here is derived from an EMBL/GenBank/DDBJ whole genome shotgun (WGS) entry which is preliminary data.</text>
</comment>
<dbReference type="Gene3D" id="3.60.10.10">
    <property type="entry name" value="Endonuclease/exonuclease/phosphatase"/>
    <property type="match status" value="1"/>
</dbReference>
<reference evidence="3 4" key="1">
    <citation type="journal article" date="2021" name="Elife">
        <title>Chloroplast acquisition without the gene transfer in kleptoplastic sea slugs, Plakobranchus ocellatus.</title>
        <authorList>
            <person name="Maeda T."/>
            <person name="Takahashi S."/>
            <person name="Yoshida T."/>
            <person name="Shimamura S."/>
            <person name="Takaki Y."/>
            <person name="Nagai Y."/>
            <person name="Toyoda A."/>
            <person name="Suzuki Y."/>
            <person name="Arimoto A."/>
            <person name="Ishii H."/>
            <person name="Satoh N."/>
            <person name="Nishiyama T."/>
            <person name="Hasebe M."/>
            <person name="Maruyama T."/>
            <person name="Minagawa J."/>
            <person name="Obokata J."/>
            <person name="Shigenobu S."/>
        </authorList>
    </citation>
    <scope>NUCLEOTIDE SEQUENCE [LARGE SCALE GENOMIC DNA]</scope>
</reference>
<keyword evidence="1" id="KW-0472">Membrane</keyword>
<feature type="transmembrane region" description="Helical" evidence="1">
    <location>
        <begin position="45"/>
        <end position="67"/>
    </location>
</feature>
<evidence type="ECO:0000313" key="3">
    <source>
        <dbReference type="EMBL" id="GFN78328.1"/>
    </source>
</evidence>
<organism evidence="3 4">
    <name type="scientific">Plakobranchus ocellatus</name>
    <dbReference type="NCBI Taxonomy" id="259542"/>
    <lineage>
        <taxon>Eukaryota</taxon>
        <taxon>Metazoa</taxon>
        <taxon>Spiralia</taxon>
        <taxon>Lophotrochozoa</taxon>
        <taxon>Mollusca</taxon>
        <taxon>Gastropoda</taxon>
        <taxon>Heterobranchia</taxon>
        <taxon>Euthyneura</taxon>
        <taxon>Panpulmonata</taxon>
        <taxon>Sacoglossa</taxon>
        <taxon>Placobranchoidea</taxon>
        <taxon>Plakobranchidae</taxon>
        <taxon>Plakobranchus</taxon>
    </lineage>
</organism>
<dbReference type="EMBL" id="BLXT01000588">
    <property type="protein sequence ID" value="GFN78328.1"/>
    <property type="molecule type" value="Genomic_DNA"/>
</dbReference>
<gene>
    <name evidence="3" type="ORF">PoB_000483400</name>
</gene>
<accession>A0AAV3Y5X4</accession>
<name>A0AAV3Y5X4_9GAST</name>
<evidence type="ECO:0000313" key="4">
    <source>
        <dbReference type="Proteomes" id="UP000735302"/>
    </source>
</evidence>
<dbReference type="InterPro" id="IPR000477">
    <property type="entry name" value="RT_dom"/>
</dbReference>
<dbReference type="PANTHER" id="PTHR47027:SF8">
    <property type="entry name" value="RIBONUCLEASE H"/>
    <property type="match status" value="1"/>
</dbReference>